<keyword evidence="7" id="KW-1185">Reference proteome</keyword>
<dbReference type="PANTHER" id="PTHR42756:SF1">
    <property type="entry name" value="TRANSCRIPTIONAL REPRESSOR OF EMRAB OPERON"/>
    <property type="match status" value="1"/>
</dbReference>
<name>A0ABW1KW81_9PROT</name>
<dbReference type="PANTHER" id="PTHR42756">
    <property type="entry name" value="TRANSCRIPTIONAL REGULATOR, MARR"/>
    <property type="match status" value="1"/>
</dbReference>
<protein>
    <submittedName>
        <fullName evidence="6">MarR family winged helix-turn-helix transcriptional regulator</fullName>
    </submittedName>
</protein>
<comment type="caution">
    <text evidence="6">The sequence shown here is derived from an EMBL/GenBank/DDBJ whole genome shotgun (WGS) entry which is preliminary data.</text>
</comment>
<dbReference type="Gene3D" id="1.10.10.10">
    <property type="entry name" value="Winged helix-like DNA-binding domain superfamily/Winged helix DNA-binding domain"/>
    <property type="match status" value="1"/>
</dbReference>
<evidence type="ECO:0000313" key="6">
    <source>
        <dbReference type="EMBL" id="MFC6036209.1"/>
    </source>
</evidence>
<proteinExistence type="predicted"/>
<dbReference type="Proteomes" id="UP001596116">
    <property type="component" value="Unassembled WGS sequence"/>
</dbReference>
<evidence type="ECO:0000313" key="7">
    <source>
        <dbReference type="Proteomes" id="UP001596116"/>
    </source>
</evidence>
<dbReference type="InterPro" id="IPR000835">
    <property type="entry name" value="HTH_MarR-typ"/>
</dbReference>
<feature type="region of interest" description="Disordered" evidence="4">
    <location>
        <begin position="1"/>
        <end position="31"/>
    </location>
</feature>
<evidence type="ECO:0000256" key="1">
    <source>
        <dbReference type="ARBA" id="ARBA00023015"/>
    </source>
</evidence>
<dbReference type="InterPro" id="IPR036388">
    <property type="entry name" value="WH-like_DNA-bd_sf"/>
</dbReference>
<evidence type="ECO:0000256" key="2">
    <source>
        <dbReference type="ARBA" id="ARBA00023125"/>
    </source>
</evidence>
<evidence type="ECO:0000256" key="3">
    <source>
        <dbReference type="ARBA" id="ARBA00023163"/>
    </source>
</evidence>
<feature type="compositionally biased region" description="Basic residues" evidence="4">
    <location>
        <begin position="8"/>
        <end position="17"/>
    </location>
</feature>
<gene>
    <name evidence="6" type="ORF">ACFMB1_11695</name>
</gene>
<evidence type="ECO:0000259" key="5">
    <source>
        <dbReference type="PROSITE" id="PS50995"/>
    </source>
</evidence>
<dbReference type="RefSeq" id="WP_379882561.1">
    <property type="nucleotide sequence ID" value="NZ_JBHPON010000002.1"/>
</dbReference>
<dbReference type="SMART" id="SM00347">
    <property type="entry name" value="HTH_MARR"/>
    <property type="match status" value="1"/>
</dbReference>
<organism evidence="6 7">
    <name type="scientific">Hyphococcus aureus</name>
    <dbReference type="NCBI Taxonomy" id="2666033"/>
    <lineage>
        <taxon>Bacteria</taxon>
        <taxon>Pseudomonadati</taxon>
        <taxon>Pseudomonadota</taxon>
        <taxon>Alphaproteobacteria</taxon>
        <taxon>Parvularculales</taxon>
        <taxon>Parvularculaceae</taxon>
        <taxon>Hyphococcus</taxon>
    </lineage>
</organism>
<keyword evidence="3" id="KW-0804">Transcription</keyword>
<dbReference type="PROSITE" id="PS50995">
    <property type="entry name" value="HTH_MARR_2"/>
    <property type="match status" value="1"/>
</dbReference>
<dbReference type="SUPFAM" id="SSF46785">
    <property type="entry name" value="Winged helix' DNA-binding domain"/>
    <property type="match status" value="1"/>
</dbReference>
<accession>A0ABW1KW81</accession>
<sequence>MKTANAKTKIKSAKPARAKPNAASEPEEEASTDIEFGSLPTLVGYRVRRAGSVLFQTFSEALREEQLAPGQYSVLLLIGLNPGLSQMRLAEATGIDRSTIVPIISRFVKMGWVRRVRRKEDRRVYSLRLTPAGEALIAAAQPKVEMHEKNFAGVLTKAEKKTLIELLARLTGDEI</sequence>
<keyword evidence="1" id="KW-0805">Transcription regulation</keyword>
<keyword evidence="2" id="KW-0238">DNA-binding</keyword>
<feature type="domain" description="HTH marR-type" evidence="5">
    <location>
        <begin position="40"/>
        <end position="172"/>
    </location>
</feature>
<dbReference type="Pfam" id="PF12802">
    <property type="entry name" value="MarR_2"/>
    <property type="match status" value="1"/>
</dbReference>
<reference evidence="6 7" key="1">
    <citation type="submission" date="2024-09" db="EMBL/GenBank/DDBJ databases">
        <authorList>
            <person name="Zhang Z.-H."/>
        </authorList>
    </citation>
    <scope>NUCLEOTIDE SEQUENCE [LARGE SCALE GENOMIC DNA]</scope>
    <source>
        <strain evidence="6 7">HHTR114</strain>
    </source>
</reference>
<dbReference type="EMBL" id="JBHPON010000002">
    <property type="protein sequence ID" value="MFC6036209.1"/>
    <property type="molecule type" value="Genomic_DNA"/>
</dbReference>
<dbReference type="PRINTS" id="PR00598">
    <property type="entry name" value="HTHMARR"/>
</dbReference>
<evidence type="ECO:0000256" key="4">
    <source>
        <dbReference type="SAM" id="MobiDB-lite"/>
    </source>
</evidence>
<dbReference type="InterPro" id="IPR036390">
    <property type="entry name" value="WH_DNA-bd_sf"/>
</dbReference>